<keyword evidence="2" id="KW-1185">Reference proteome</keyword>
<name>A0A2D1GPN2_9CAUD</name>
<evidence type="ECO:0000313" key="2">
    <source>
        <dbReference type="Proteomes" id="UP000229090"/>
    </source>
</evidence>
<evidence type="ECO:0000313" key="1">
    <source>
        <dbReference type="EMBL" id="ATN94006.1"/>
    </source>
</evidence>
<dbReference type="RefSeq" id="YP_010013533.1">
    <property type="nucleotide sequence ID" value="NC_053512.1"/>
</dbReference>
<organism evidence="1 2">
    <name type="scientific">Mycobacterium phage Kumao</name>
    <dbReference type="NCBI Taxonomy" id="2041344"/>
    <lineage>
        <taxon>Viruses</taxon>
        <taxon>Duplodnaviria</taxon>
        <taxon>Heunggongvirae</taxon>
        <taxon>Uroviricota</taxon>
        <taxon>Caudoviricetes</taxon>
        <taxon>Vilmaviridae</taxon>
        <taxon>Kumaovirus</taxon>
        <taxon>Kumaovirus kumao</taxon>
    </lineage>
</organism>
<sequence length="23" mass="2665">MPNMDYNHVKFWIGGRLTGEEIG</sequence>
<accession>A0A2D1GPN2</accession>
<dbReference type="KEGG" id="vg:63210146"/>
<gene>
    <name evidence="1" type="primary">43</name>
    <name evidence="1" type="ORF">SEA_KUMAO_43</name>
</gene>
<reference evidence="2" key="1">
    <citation type="submission" date="2017-09" db="EMBL/GenBank/DDBJ databases">
        <authorList>
            <person name="Ehlers B."/>
            <person name="Leendertz F.H."/>
        </authorList>
    </citation>
    <scope>NUCLEOTIDE SEQUENCE [LARGE SCALE GENOMIC DNA]</scope>
</reference>
<dbReference type="EMBL" id="MG009575">
    <property type="protein sequence ID" value="ATN94006.1"/>
    <property type="molecule type" value="Genomic_DNA"/>
</dbReference>
<proteinExistence type="predicted"/>
<protein>
    <submittedName>
        <fullName evidence="1">Uncharacterized protein</fullName>
    </submittedName>
</protein>
<dbReference type="GeneID" id="63210146"/>
<dbReference type="Proteomes" id="UP000229090">
    <property type="component" value="Segment"/>
</dbReference>